<dbReference type="SUPFAM" id="SSF52540">
    <property type="entry name" value="P-loop containing nucleoside triphosphate hydrolases"/>
    <property type="match status" value="1"/>
</dbReference>
<dbReference type="InterPro" id="IPR041664">
    <property type="entry name" value="AAA_16"/>
</dbReference>
<feature type="domain" description="AAA+ ATPase" evidence="3">
    <location>
        <begin position="258"/>
        <end position="421"/>
    </location>
</feature>
<sequence length="846" mass="89477">MVHRGVIAPEKKPRPSAPALRNASSSRATKRAPPSNKLSGTLNTLAAQPSSSTRRLRSTARAAGAPKPSLEQTEPVPSKRLRDAAEHCEHDVDKENKRPRGQGPLESSAQAHKAALLALQQSFAWEHAPSEPKQVRDPAPERRVEARQSGVGASTGLEPPRQLATAEPFQPWRRDHIALVHSALLGSTSPVDGNIPSSSQSGFSSSSDMSSQGKEHQQDCTSFRGDTTQQCSLDAPFGREQHFADLHKLLRKCCQEGSGRSVYISGLPGTGKSHTVRAVLDSLKQQQQGTQQQFCPIFLSCFSLRDPSDVHRALHAACKLSIPGVAAAPVPASASPQHAHEQLMDLLQSCSKQTSGKRGLKGGKRMVVLVLDEVDRLLLKGTEDMYKLFMLPRAAGVQCCVVAMANSIDITERSLPALKCRGCAPEFMPFTAYSRPQVLSILSSKLSSLPWPVFQEQALELVARKVSSSSGDLRKVFQACRFALGILHDRTVREQEQRDGGSRDVNGSASESQPQQAQGQAERKHGMRTAATVVVNVSDMVAALARLNYQSGSGASVSTIRGLPQQQQLHLLALATSVATASAQAVADAEAEAVAQQHGLTTSAYRTKYYWGPSVLGPKPLQSSNPFATGAQRSVMHQYSSSSGAGAATLGSGSHGSMHSTAGCKPQGSGAAAGAAHKEASGKLPYESQRQKACPEEGTARQGQASLGNKSEGTVGGGAVSAPASAGRKGASSGSTSTSLLYAGDAARTVPLSAAYEQFRRIAVQMYQHPASEQEFRSTMQLLSHTGLVGMDAAGFSRVSAKGGGKASKAKEGGAALSLKVQVKDIQTALRDNVLFKRVLSNLPAA</sequence>
<keyword evidence="1" id="KW-0235">DNA replication</keyword>
<name>A0ABQ7GWV1_DUNSA</name>
<evidence type="ECO:0000256" key="1">
    <source>
        <dbReference type="ARBA" id="ARBA00022705"/>
    </source>
</evidence>
<keyword evidence="4" id="KW-0378">Hydrolase</keyword>
<dbReference type="EMBL" id="MU069555">
    <property type="protein sequence ID" value="KAF5839088.1"/>
    <property type="molecule type" value="Genomic_DNA"/>
</dbReference>
<feature type="compositionally biased region" description="Basic and acidic residues" evidence="2">
    <location>
        <begin position="128"/>
        <end position="146"/>
    </location>
</feature>
<dbReference type="Pfam" id="PF13191">
    <property type="entry name" value="AAA_16"/>
    <property type="match status" value="1"/>
</dbReference>
<dbReference type="InterPro" id="IPR054425">
    <property type="entry name" value="Cdc6_ORC1-like_ATPase_lid"/>
</dbReference>
<feature type="region of interest" description="Disordered" evidence="2">
    <location>
        <begin position="1"/>
        <end position="112"/>
    </location>
</feature>
<feature type="compositionally biased region" description="Low complexity" evidence="2">
    <location>
        <begin position="197"/>
        <end position="211"/>
    </location>
</feature>
<proteinExistence type="predicted"/>
<feature type="region of interest" description="Disordered" evidence="2">
    <location>
        <begin position="127"/>
        <end position="163"/>
    </location>
</feature>
<feature type="compositionally biased region" description="Basic and acidic residues" evidence="2">
    <location>
        <begin position="80"/>
        <end position="98"/>
    </location>
</feature>
<feature type="compositionally biased region" description="Polar residues" evidence="2">
    <location>
        <begin position="36"/>
        <end position="49"/>
    </location>
</feature>
<comment type="caution">
    <text evidence="4">The sequence shown here is derived from an EMBL/GenBank/DDBJ whole genome shotgun (WGS) entry which is preliminary data.</text>
</comment>
<dbReference type="Proteomes" id="UP000815325">
    <property type="component" value="Unassembled WGS sequence"/>
</dbReference>
<dbReference type="InterPro" id="IPR003593">
    <property type="entry name" value="AAA+_ATPase"/>
</dbReference>
<feature type="compositionally biased region" description="Polar residues" evidence="2">
    <location>
        <begin position="701"/>
        <end position="712"/>
    </location>
</feature>
<keyword evidence="5" id="KW-1185">Reference proteome</keyword>
<dbReference type="Pfam" id="PF22606">
    <property type="entry name" value="Cdc6-ORC-like_ATPase_lid"/>
    <property type="match status" value="1"/>
</dbReference>
<dbReference type="GO" id="GO:0016787">
    <property type="term" value="F:hydrolase activity"/>
    <property type="evidence" value="ECO:0007669"/>
    <property type="project" value="UniProtKB-KW"/>
</dbReference>
<dbReference type="PANTHER" id="PTHR10763:SF26">
    <property type="entry name" value="CELL DIVISION CONTROL PROTEIN 6 HOMOLOG"/>
    <property type="match status" value="1"/>
</dbReference>
<protein>
    <submittedName>
        <fullName evidence="4">P-loop containing nucleoside triphosphate hydrolase protein</fullName>
    </submittedName>
</protein>
<feature type="compositionally biased region" description="Basic and acidic residues" evidence="2">
    <location>
        <begin position="493"/>
        <end position="502"/>
    </location>
</feature>
<dbReference type="SMART" id="SM00382">
    <property type="entry name" value="AAA"/>
    <property type="match status" value="1"/>
</dbReference>
<reference evidence="4" key="1">
    <citation type="submission" date="2017-08" db="EMBL/GenBank/DDBJ databases">
        <authorList>
            <person name="Polle J.E."/>
            <person name="Barry K."/>
            <person name="Cushman J."/>
            <person name="Schmutz J."/>
            <person name="Tran D."/>
            <person name="Hathwaick L.T."/>
            <person name="Yim W.C."/>
            <person name="Jenkins J."/>
            <person name="Mckie-Krisberg Z.M."/>
            <person name="Prochnik S."/>
            <person name="Lindquist E."/>
            <person name="Dockter R.B."/>
            <person name="Adam C."/>
            <person name="Molina H."/>
            <person name="Bunkerborg J."/>
            <person name="Jin E."/>
            <person name="Buchheim M."/>
            <person name="Magnuson J."/>
        </authorList>
    </citation>
    <scope>NUCLEOTIDE SEQUENCE</scope>
    <source>
        <strain evidence="4">CCAP 19/18</strain>
    </source>
</reference>
<gene>
    <name evidence="4" type="ORF">DUNSADRAFT_1633</name>
</gene>
<organism evidence="4 5">
    <name type="scientific">Dunaliella salina</name>
    <name type="common">Green alga</name>
    <name type="synonym">Protococcus salinus</name>
    <dbReference type="NCBI Taxonomy" id="3046"/>
    <lineage>
        <taxon>Eukaryota</taxon>
        <taxon>Viridiplantae</taxon>
        <taxon>Chlorophyta</taxon>
        <taxon>core chlorophytes</taxon>
        <taxon>Chlorophyceae</taxon>
        <taxon>CS clade</taxon>
        <taxon>Chlamydomonadales</taxon>
        <taxon>Dunaliellaceae</taxon>
        <taxon>Dunaliella</taxon>
    </lineage>
</organism>
<dbReference type="InterPro" id="IPR050311">
    <property type="entry name" value="ORC1/CDC6"/>
</dbReference>
<evidence type="ECO:0000256" key="2">
    <source>
        <dbReference type="SAM" id="MobiDB-lite"/>
    </source>
</evidence>
<feature type="compositionally biased region" description="Low complexity" evidence="2">
    <location>
        <begin position="720"/>
        <end position="736"/>
    </location>
</feature>
<evidence type="ECO:0000259" key="3">
    <source>
        <dbReference type="SMART" id="SM00382"/>
    </source>
</evidence>
<feature type="compositionally biased region" description="Low complexity" evidence="2">
    <location>
        <begin position="640"/>
        <end position="657"/>
    </location>
</feature>
<feature type="region of interest" description="Disordered" evidence="2">
    <location>
        <begin position="493"/>
        <end position="525"/>
    </location>
</feature>
<evidence type="ECO:0000313" key="4">
    <source>
        <dbReference type="EMBL" id="KAF5839088.1"/>
    </source>
</evidence>
<feature type="region of interest" description="Disordered" evidence="2">
    <location>
        <begin position="632"/>
        <end position="736"/>
    </location>
</feature>
<feature type="compositionally biased region" description="Polar residues" evidence="2">
    <location>
        <begin position="505"/>
        <end position="519"/>
    </location>
</feature>
<dbReference type="Gene3D" id="1.10.8.60">
    <property type="match status" value="1"/>
</dbReference>
<feature type="region of interest" description="Disordered" evidence="2">
    <location>
        <begin position="188"/>
        <end position="222"/>
    </location>
</feature>
<accession>A0ABQ7GWV1</accession>
<dbReference type="Gene3D" id="3.40.50.300">
    <property type="entry name" value="P-loop containing nucleotide triphosphate hydrolases"/>
    <property type="match status" value="1"/>
</dbReference>
<dbReference type="PANTHER" id="PTHR10763">
    <property type="entry name" value="CELL DIVISION CONTROL PROTEIN 6-RELATED"/>
    <property type="match status" value="1"/>
</dbReference>
<evidence type="ECO:0000313" key="5">
    <source>
        <dbReference type="Proteomes" id="UP000815325"/>
    </source>
</evidence>
<dbReference type="InterPro" id="IPR027417">
    <property type="entry name" value="P-loop_NTPase"/>
</dbReference>
<feature type="compositionally biased region" description="Basic and acidic residues" evidence="2">
    <location>
        <begin position="689"/>
        <end position="699"/>
    </location>
</feature>